<feature type="transmembrane region" description="Helical" evidence="2">
    <location>
        <begin position="28"/>
        <end position="50"/>
    </location>
</feature>
<dbReference type="RefSeq" id="WP_152579153.1">
    <property type="nucleotide sequence ID" value="NZ_JAATJI010000001.1"/>
</dbReference>
<dbReference type="GO" id="GO:0005886">
    <property type="term" value="C:plasma membrane"/>
    <property type="evidence" value="ECO:0007669"/>
    <property type="project" value="UniProtKB-SubCell"/>
</dbReference>
<dbReference type="InterPro" id="IPR042106">
    <property type="entry name" value="Nuo/plastoQ_OxRdtase_6_NuoJ"/>
</dbReference>
<comment type="catalytic activity">
    <reaction evidence="2">
        <text>a quinone + NADH + 5 H(+)(in) = a quinol + NAD(+) + 4 H(+)(out)</text>
        <dbReference type="Rhea" id="RHEA:57888"/>
        <dbReference type="ChEBI" id="CHEBI:15378"/>
        <dbReference type="ChEBI" id="CHEBI:24646"/>
        <dbReference type="ChEBI" id="CHEBI:57540"/>
        <dbReference type="ChEBI" id="CHEBI:57945"/>
        <dbReference type="ChEBI" id="CHEBI:132124"/>
    </reaction>
</comment>
<dbReference type="Proteomes" id="UP000481327">
    <property type="component" value="Unassembled WGS sequence"/>
</dbReference>
<reference evidence="3 4" key="1">
    <citation type="submission" date="2019-09" db="EMBL/GenBank/DDBJ databases">
        <title>Polymorphobacter sp. isolated from a lake in China.</title>
        <authorList>
            <person name="Liu Z."/>
        </authorList>
    </citation>
    <scope>NUCLEOTIDE SEQUENCE [LARGE SCALE GENOMIC DNA]</scope>
    <source>
        <strain evidence="3 4">D40P</strain>
    </source>
</reference>
<keyword evidence="2" id="KW-0472">Membrane</keyword>
<dbReference type="InterPro" id="IPR001457">
    <property type="entry name" value="NADH_UbQ/plastoQ_OxRdtase_su6"/>
</dbReference>
<organism evidence="3 4">
    <name type="scientific">Sandarakinorhabdus fusca</name>
    <dbReference type="NCBI Taxonomy" id="1439888"/>
    <lineage>
        <taxon>Bacteria</taxon>
        <taxon>Pseudomonadati</taxon>
        <taxon>Pseudomonadota</taxon>
        <taxon>Alphaproteobacteria</taxon>
        <taxon>Sphingomonadales</taxon>
        <taxon>Sphingosinicellaceae</taxon>
        <taxon>Sandarakinorhabdus</taxon>
    </lineage>
</organism>
<keyword evidence="2" id="KW-0874">Quinone</keyword>
<dbReference type="EMBL" id="WIOL01000009">
    <property type="protein sequence ID" value="MQT18682.1"/>
    <property type="molecule type" value="Genomic_DNA"/>
</dbReference>
<keyword evidence="2" id="KW-1133">Transmembrane helix</keyword>
<keyword evidence="2" id="KW-1003">Cell membrane</keyword>
<evidence type="ECO:0000256" key="2">
    <source>
        <dbReference type="RuleBase" id="RU004429"/>
    </source>
</evidence>
<feature type="transmembrane region" description="Helical" evidence="2">
    <location>
        <begin position="6"/>
        <end position="21"/>
    </location>
</feature>
<dbReference type="GO" id="GO:0048038">
    <property type="term" value="F:quinone binding"/>
    <property type="evidence" value="ECO:0007669"/>
    <property type="project" value="UniProtKB-UniRule"/>
</dbReference>
<gene>
    <name evidence="3" type="ORF">F3168_15630</name>
</gene>
<dbReference type="Pfam" id="PF00499">
    <property type="entry name" value="Oxidored_q3"/>
    <property type="match status" value="1"/>
</dbReference>
<feature type="transmembrane region" description="Helical" evidence="2">
    <location>
        <begin position="95"/>
        <end position="118"/>
    </location>
</feature>
<keyword evidence="2" id="KW-0812">Transmembrane</keyword>
<feature type="transmembrane region" description="Helical" evidence="2">
    <location>
        <begin position="56"/>
        <end position="74"/>
    </location>
</feature>
<keyword evidence="2" id="KW-0520">NAD</keyword>
<sequence length="163" mass="16729">MNGFVLWAGATALLAALMTVTRTTIVHALMYLVAMLLALAAMFFALGASFAGALQILVYAGAIVAVFVFVVMTVEAGPAIAAQERARLRGAWRGPALLVALLLVPLLAGLVPGTAAALPVSAKAVGALLFGPWALAVELASFLLLAALLGARHLARRTPEDGQ</sequence>
<dbReference type="EC" id="7.1.1.-" evidence="2"/>
<comment type="similarity">
    <text evidence="1 2">Belongs to the complex I subunit 6 family.</text>
</comment>
<protein>
    <recommendedName>
        <fullName evidence="2">NADH-quinone oxidoreductase subunit J</fullName>
        <ecNumber evidence="2">7.1.1.-</ecNumber>
    </recommendedName>
</protein>
<comment type="caution">
    <text evidence="3">The sequence shown here is derived from an EMBL/GenBank/DDBJ whole genome shotgun (WGS) entry which is preliminary data.</text>
</comment>
<keyword evidence="4" id="KW-1185">Reference proteome</keyword>
<comment type="function">
    <text evidence="2">NDH-1 shuttles electrons from NADH, via FMN and iron-sulfur (Fe-S) centers, to quinones in the respiratory chain. Couples the redox reaction to proton translocation (for every two electrons transferred, four hydrogen ions are translocated across the cytoplasmic membrane), and thus conserves the redox energy in a proton gradient.</text>
</comment>
<dbReference type="Gene3D" id="1.20.120.1200">
    <property type="entry name" value="NADH-ubiquinone/plastoquinone oxidoreductase chain 6, subunit NuoJ"/>
    <property type="match status" value="1"/>
</dbReference>
<evidence type="ECO:0000313" key="4">
    <source>
        <dbReference type="Proteomes" id="UP000481327"/>
    </source>
</evidence>
<comment type="subcellular location">
    <subcellularLocation>
        <location evidence="2">Cell membrane</location>
        <topology evidence="2">Multi-pass membrane protein</topology>
    </subcellularLocation>
</comment>
<dbReference type="PANTHER" id="PTHR33269:SF17">
    <property type="entry name" value="NADH-UBIQUINONE OXIDOREDUCTASE CHAIN 6"/>
    <property type="match status" value="1"/>
</dbReference>
<evidence type="ECO:0000256" key="1">
    <source>
        <dbReference type="ARBA" id="ARBA00005698"/>
    </source>
</evidence>
<feature type="transmembrane region" description="Helical" evidence="2">
    <location>
        <begin position="124"/>
        <end position="149"/>
    </location>
</feature>
<evidence type="ECO:0000313" key="3">
    <source>
        <dbReference type="EMBL" id="MQT18682.1"/>
    </source>
</evidence>
<proteinExistence type="inferred from homology"/>
<dbReference type="AlphaFoldDB" id="A0A7C9KYT6"/>
<name>A0A7C9KYT6_9SPHN</name>
<dbReference type="PANTHER" id="PTHR33269">
    <property type="entry name" value="NADH-UBIQUINONE OXIDOREDUCTASE CHAIN 6"/>
    <property type="match status" value="1"/>
</dbReference>
<dbReference type="GO" id="GO:0008137">
    <property type="term" value="F:NADH dehydrogenase (ubiquinone) activity"/>
    <property type="evidence" value="ECO:0007669"/>
    <property type="project" value="UniProtKB-UniRule"/>
</dbReference>
<accession>A0A7C9KYT6</accession>